<proteinExistence type="predicted"/>
<dbReference type="EMBL" id="LNIX01000012">
    <property type="protein sequence ID" value="OXA48139.1"/>
    <property type="molecule type" value="Genomic_DNA"/>
</dbReference>
<keyword evidence="2" id="KW-1185">Reference proteome</keyword>
<evidence type="ECO:0000313" key="2">
    <source>
        <dbReference type="Proteomes" id="UP000198287"/>
    </source>
</evidence>
<accession>A0A226DSE1</accession>
<reference evidence="1 2" key="1">
    <citation type="submission" date="2015-12" db="EMBL/GenBank/DDBJ databases">
        <title>The genome of Folsomia candida.</title>
        <authorList>
            <person name="Faddeeva A."/>
            <person name="Derks M.F."/>
            <person name="Anvar Y."/>
            <person name="Smit S."/>
            <person name="Van Straalen N."/>
            <person name="Roelofs D."/>
        </authorList>
    </citation>
    <scope>NUCLEOTIDE SEQUENCE [LARGE SCALE GENOMIC DNA]</scope>
    <source>
        <strain evidence="1 2">VU population</strain>
        <tissue evidence="1">Whole body</tissue>
    </source>
</reference>
<name>A0A226DSE1_FOLCA</name>
<sequence>MLAASVNSETNSASLALLHVAYLLQNVTNCDLQILHDGLDFGDYNIPTKVIRVPSYLNTNGLDPSSLGINALSSRSPKNKLSLFLTKLLIEPSPLKDSGKYLRLRAWITITVGNHIFHMSTQIFKQPLLISNTMSMEIQQRVYQYAKDNHTNEICVMPQKIITKAIWADCRRITDWDQRVDIVASWPSQCRHIIESNEPQNPTLVFNYKLGNDEYLYLRDAVNEMYPLIPVITKSTGFQYVTCYREHYQTFEIYISPFEPELWSALLGILVLPKTFNDLVCNELSLNQTDIFLTNPKLNESEIQDTKSIQAKLLWYFWWLLAPEFRKENNPYKRDNCFKLYSIPTTARPGSITENYPEFLTYLHDAALLFDNTNWLESTHLRKQFNLALKSFLPVHSHYPRKFNFTKANDIKELQRNIELEVIECGKTVFIANSDDVEAEYNFLSKNYPWRTFYKGKQVLLESFYGVVFHSAGNSRLPFYYKRLVETGIQGFKAVLSMNWLVRRIYIGNLRRIKM</sequence>
<comment type="caution">
    <text evidence="1">The sequence shown here is derived from an EMBL/GenBank/DDBJ whole genome shotgun (WGS) entry which is preliminary data.</text>
</comment>
<protein>
    <submittedName>
        <fullName evidence="1">Uncharacterized protein</fullName>
    </submittedName>
</protein>
<organism evidence="1 2">
    <name type="scientific">Folsomia candida</name>
    <name type="common">Springtail</name>
    <dbReference type="NCBI Taxonomy" id="158441"/>
    <lineage>
        <taxon>Eukaryota</taxon>
        <taxon>Metazoa</taxon>
        <taxon>Ecdysozoa</taxon>
        <taxon>Arthropoda</taxon>
        <taxon>Hexapoda</taxon>
        <taxon>Collembola</taxon>
        <taxon>Entomobryomorpha</taxon>
        <taxon>Isotomoidea</taxon>
        <taxon>Isotomidae</taxon>
        <taxon>Proisotominae</taxon>
        <taxon>Folsomia</taxon>
    </lineage>
</organism>
<dbReference type="Proteomes" id="UP000198287">
    <property type="component" value="Unassembled WGS sequence"/>
</dbReference>
<evidence type="ECO:0000313" key="1">
    <source>
        <dbReference type="EMBL" id="OXA48139.1"/>
    </source>
</evidence>
<dbReference type="AlphaFoldDB" id="A0A226DSE1"/>
<gene>
    <name evidence="1" type="ORF">Fcan01_16927</name>
</gene>